<keyword evidence="2" id="KW-1185">Reference proteome</keyword>
<dbReference type="Proteomes" id="UP000824540">
    <property type="component" value="Unassembled WGS sequence"/>
</dbReference>
<accession>A0A8T2NUR8</accession>
<protein>
    <submittedName>
        <fullName evidence="1">Uncharacterized protein</fullName>
    </submittedName>
</protein>
<feature type="non-terminal residue" evidence="1">
    <location>
        <position position="120"/>
    </location>
</feature>
<dbReference type="EMBL" id="JAFBMS010000019">
    <property type="protein sequence ID" value="KAG9344693.1"/>
    <property type="molecule type" value="Genomic_DNA"/>
</dbReference>
<gene>
    <name evidence="1" type="ORF">JZ751_010379</name>
</gene>
<proteinExistence type="predicted"/>
<sequence length="120" mass="13263">MLLSESDRAALSTSVPLVSSLFPTNNHRTTSAVRCASFSPQDREGRRAEGDARRRTTLACKWLIRAGQLQSQGPTGPFRTSQRVIETTEGRSPPGQCQREAMASNSLFSSVTPCQQNFFW</sequence>
<comment type="caution">
    <text evidence="1">The sequence shown here is derived from an EMBL/GenBank/DDBJ whole genome shotgun (WGS) entry which is preliminary data.</text>
</comment>
<name>A0A8T2NUR8_9TELE</name>
<evidence type="ECO:0000313" key="2">
    <source>
        <dbReference type="Proteomes" id="UP000824540"/>
    </source>
</evidence>
<dbReference type="OrthoDB" id="8963557at2759"/>
<reference evidence="1" key="1">
    <citation type="thesis" date="2021" institute="BYU ScholarsArchive" country="Provo, UT, USA">
        <title>Applications of and Algorithms for Genome Assembly and Genomic Analyses with an Emphasis on Marine Teleosts.</title>
        <authorList>
            <person name="Pickett B.D."/>
        </authorList>
    </citation>
    <scope>NUCLEOTIDE SEQUENCE</scope>
    <source>
        <strain evidence="1">HI-2016</strain>
    </source>
</reference>
<dbReference type="AlphaFoldDB" id="A0A8T2NUR8"/>
<evidence type="ECO:0000313" key="1">
    <source>
        <dbReference type="EMBL" id="KAG9344693.1"/>
    </source>
</evidence>
<organism evidence="1 2">
    <name type="scientific">Albula glossodonta</name>
    <name type="common">roundjaw bonefish</name>
    <dbReference type="NCBI Taxonomy" id="121402"/>
    <lineage>
        <taxon>Eukaryota</taxon>
        <taxon>Metazoa</taxon>
        <taxon>Chordata</taxon>
        <taxon>Craniata</taxon>
        <taxon>Vertebrata</taxon>
        <taxon>Euteleostomi</taxon>
        <taxon>Actinopterygii</taxon>
        <taxon>Neopterygii</taxon>
        <taxon>Teleostei</taxon>
        <taxon>Albuliformes</taxon>
        <taxon>Albulidae</taxon>
        <taxon>Albula</taxon>
    </lineage>
</organism>